<evidence type="ECO:0000256" key="8">
    <source>
        <dbReference type="ARBA" id="ARBA00023177"/>
    </source>
</evidence>
<dbReference type="InterPro" id="IPR024041">
    <property type="entry name" value="NH4_transpt_AmtB-like_dom"/>
</dbReference>
<keyword evidence="5 9" id="KW-0812">Transmembrane</keyword>
<sequence length="406" mass="42227">MNTGDTAFMLIATAMVMLMTPGLALFYGGLVRPKNVMGTIMHSIVCLGVVSVIWVFYGYSLSFGPDIGGFIGSLKYIGLQGVGLNPGPYADKIPDLLFCAFQLMFAIITPALISGAIAERMKFSAYLFFIVLWSSIVYLPVCHWVWGGGWLGKMGALDFAGGTVIHINSGVAALVACIMLGRRRGWGKESFHPHNLPMTVLGAGLLWFGWFGFNAGSALSAGKIATLAIFTTQVATGAAVLSWLIVEWLVQGKPTTLGAVSGALAGLVAITPAAGFVGPVSAIIIGLVAGALCYGAVLAKSRLGYDDALDVVGVHGVGGVWGALATGLFASTMANPGGANGLFFGNPHQLFVQAVGVGAVIVYSASCTWVILKIVGLLTGGLRVDEEDEVLGLDLSQHSEIGYTSL</sequence>
<dbReference type="FunFam" id="1.10.3430.10:FF:000007">
    <property type="entry name" value="Ammonium transporter"/>
    <property type="match status" value="1"/>
</dbReference>
<feature type="transmembrane region" description="Helical" evidence="9">
    <location>
        <begin position="39"/>
        <end position="57"/>
    </location>
</feature>
<feature type="transmembrane region" description="Helical" evidence="9">
    <location>
        <begin position="257"/>
        <end position="274"/>
    </location>
</feature>
<dbReference type="PANTHER" id="PTHR43029">
    <property type="entry name" value="AMMONIUM TRANSPORTER MEP2"/>
    <property type="match status" value="1"/>
</dbReference>
<comment type="similarity">
    <text evidence="2">Belongs to the ammonia transporter channel (TC 1.A.11.2) family.</text>
</comment>
<dbReference type="AlphaFoldDB" id="A0A3B0VBX0"/>
<dbReference type="GO" id="GO:0005886">
    <property type="term" value="C:plasma membrane"/>
    <property type="evidence" value="ECO:0007669"/>
    <property type="project" value="UniProtKB-SubCell"/>
</dbReference>
<proteinExistence type="inferred from homology"/>
<feature type="transmembrane region" description="Helical" evidence="9">
    <location>
        <begin position="280"/>
        <end position="299"/>
    </location>
</feature>
<evidence type="ECO:0000259" key="10">
    <source>
        <dbReference type="Pfam" id="PF00909"/>
    </source>
</evidence>
<feature type="transmembrane region" description="Helical" evidence="9">
    <location>
        <begin position="6"/>
        <end position="27"/>
    </location>
</feature>
<dbReference type="InterPro" id="IPR001905">
    <property type="entry name" value="Ammonium_transpt"/>
</dbReference>
<evidence type="ECO:0000256" key="3">
    <source>
        <dbReference type="ARBA" id="ARBA00022448"/>
    </source>
</evidence>
<reference evidence="11" key="1">
    <citation type="submission" date="2018-06" db="EMBL/GenBank/DDBJ databases">
        <authorList>
            <person name="Zhirakovskaya E."/>
        </authorList>
    </citation>
    <scope>NUCLEOTIDE SEQUENCE</scope>
</reference>
<gene>
    <name evidence="11" type="ORF">MNBD_DELTA03-1492</name>
</gene>
<accession>A0A3B0VBX0</accession>
<dbReference type="GO" id="GO:0008519">
    <property type="term" value="F:ammonium channel activity"/>
    <property type="evidence" value="ECO:0007669"/>
    <property type="project" value="InterPro"/>
</dbReference>
<dbReference type="NCBIfam" id="TIGR00836">
    <property type="entry name" value="amt"/>
    <property type="match status" value="1"/>
</dbReference>
<evidence type="ECO:0000313" key="11">
    <source>
        <dbReference type="EMBL" id="VAW38210.1"/>
    </source>
</evidence>
<dbReference type="Gene3D" id="1.10.3430.10">
    <property type="entry name" value="Ammonium transporter AmtB like domains"/>
    <property type="match status" value="1"/>
</dbReference>
<protein>
    <submittedName>
        <fullName evidence="11">Ammonium transporter</fullName>
    </submittedName>
</protein>
<evidence type="ECO:0000256" key="4">
    <source>
        <dbReference type="ARBA" id="ARBA00022475"/>
    </source>
</evidence>
<evidence type="ECO:0000256" key="2">
    <source>
        <dbReference type="ARBA" id="ARBA00005887"/>
    </source>
</evidence>
<dbReference type="InterPro" id="IPR018047">
    <property type="entry name" value="Ammonium_transpt_CS"/>
</dbReference>
<name>A0A3B0VBX0_9ZZZZ</name>
<comment type="subcellular location">
    <subcellularLocation>
        <location evidence="1">Cell membrane</location>
        <topology evidence="1">Multi-pass membrane protein</topology>
    </subcellularLocation>
</comment>
<keyword evidence="7 9" id="KW-0472">Membrane</keyword>
<feature type="domain" description="Ammonium transporter AmtB-like" evidence="10">
    <location>
        <begin position="7"/>
        <end position="403"/>
    </location>
</feature>
<feature type="transmembrane region" description="Helical" evidence="9">
    <location>
        <begin position="350"/>
        <end position="372"/>
    </location>
</feature>
<dbReference type="InterPro" id="IPR029020">
    <property type="entry name" value="Ammonium/urea_transptr"/>
</dbReference>
<dbReference type="PANTHER" id="PTHR43029:SF10">
    <property type="entry name" value="AMMONIUM TRANSPORTER MEP2"/>
    <property type="match status" value="1"/>
</dbReference>
<evidence type="ECO:0000256" key="6">
    <source>
        <dbReference type="ARBA" id="ARBA00022989"/>
    </source>
</evidence>
<keyword evidence="8" id="KW-0924">Ammonia transport</keyword>
<keyword evidence="4" id="KW-1003">Cell membrane</keyword>
<evidence type="ECO:0000256" key="1">
    <source>
        <dbReference type="ARBA" id="ARBA00004651"/>
    </source>
</evidence>
<keyword evidence="3" id="KW-0813">Transport</keyword>
<feature type="transmembrane region" description="Helical" evidence="9">
    <location>
        <begin position="193"/>
        <end position="212"/>
    </location>
</feature>
<feature type="transmembrane region" description="Helical" evidence="9">
    <location>
        <begin position="125"/>
        <end position="147"/>
    </location>
</feature>
<feature type="transmembrane region" description="Helical" evidence="9">
    <location>
        <begin position="93"/>
        <end position="113"/>
    </location>
</feature>
<organism evidence="11">
    <name type="scientific">hydrothermal vent metagenome</name>
    <dbReference type="NCBI Taxonomy" id="652676"/>
    <lineage>
        <taxon>unclassified sequences</taxon>
        <taxon>metagenomes</taxon>
        <taxon>ecological metagenomes</taxon>
    </lineage>
</organism>
<evidence type="ECO:0000256" key="9">
    <source>
        <dbReference type="SAM" id="Phobius"/>
    </source>
</evidence>
<keyword evidence="6 9" id="KW-1133">Transmembrane helix</keyword>
<evidence type="ECO:0000256" key="5">
    <source>
        <dbReference type="ARBA" id="ARBA00022692"/>
    </source>
</evidence>
<dbReference type="SUPFAM" id="SSF111352">
    <property type="entry name" value="Ammonium transporter"/>
    <property type="match status" value="1"/>
</dbReference>
<dbReference type="PROSITE" id="PS01219">
    <property type="entry name" value="AMMONIUM_TRANSP"/>
    <property type="match status" value="1"/>
</dbReference>
<feature type="transmembrane region" description="Helical" evidence="9">
    <location>
        <begin position="311"/>
        <end position="330"/>
    </location>
</feature>
<feature type="transmembrane region" description="Helical" evidence="9">
    <location>
        <begin position="159"/>
        <end position="181"/>
    </location>
</feature>
<dbReference type="Pfam" id="PF00909">
    <property type="entry name" value="Ammonium_transp"/>
    <property type="match status" value="1"/>
</dbReference>
<feature type="transmembrane region" description="Helical" evidence="9">
    <location>
        <begin position="224"/>
        <end position="245"/>
    </location>
</feature>
<evidence type="ECO:0000256" key="7">
    <source>
        <dbReference type="ARBA" id="ARBA00023136"/>
    </source>
</evidence>
<dbReference type="EMBL" id="UOEX01000238">
    <property type="protein sequence ID" value="VAW38210.1"/>
    <property type="molecule type" value="Genomic_DNA"/>
</dbReference>